<evidence type="ECO:0000313" key="5">
    <source>
        <dbReference type="Proteomes" id="UP000824469"/>
    </source>
</evidence>
<dbReference type="GO" id="GO:0003824">
    <property type="term" value="F:catalytic activity"/>
    <property type="evidence" value="ECO:0007669"/>
    <property type="project" value="UniProtKB-KW"/>
</dbReference>
<evidence type="ECO:0000259" key="2">
    <source>
        <dbReference type="Pfam" id="PF00078"/>
    </source>
</evidence>
<dbReference type="InterPro" id="IPR041577">
    <property type="entry name" value="RT_RNaseH_2"/>
</dbReference>
<dbReference type="SUPFAM" id="SSF56672">
    <property type="entry name" value="DNA/RNA polymerases"/>
    <property type="match status" value="1"/>
</dbReference>
<evidence type="ECO:0000256" key="1">
    <source>
        <dbReference type="ARBA" id="ARBA00023268"/>
    </source>
</evidence>
<dbReference type="AlphaFoldDB" id="A0AA38G0A2"/>
<feature type="domain" description="Reverse transcriptase/retrotransposon-derived protein RNase H-like" evidence="3">
    <location>
        <begin position="140"/>
        <end position="238"/>
    </location>
</feature>
<sequence length="281" mass="32711">MLSLMDGFSGYNQILIAPEDQHKTSFITPWGTFCYRVMPFGLKNTGATYQRAMTYIFHDLLHKTVEDYVDDLLGFIISIRGIEVDPAKIKAILEMPPPSNLKQLRSLQGRLQSVRRFISQLSDCCQPFHHLLRKNVHFEWNEHCQKAFDDLKSYLLSPPVLTPPREGEPFYLYISVTDHALGAMISHRDTCGKEQAVYYISRTLHEYETRYSEAEKLCCALFFATSKLRHYLLNHKTYIVTSVNPLKTIHAKPYHNDRITRWLMLMTEFDLEFIPQKAIKG</sequence>
<reference evidence="4 5" key="1">
    <citation type="journal article" date="2021" name="Nat. Plants">
        <title>The Taxus genome provides insights into paclitaxel biosynthesis.</title>
        <authorList>
            <person name="Xiong X."/>
            <person name="Gou J."/>
            <person name="Liao Q."/>
            <person name="Li Y."/>
            <person name="Zhou Q."/>
            <person name="Bi G."/>
            <person name="Li C."/>
            <person name="Du R."/>
            <person name="Wang X."/>
            <person name="Sun T."/>
            <person name="Guo L."/>
            <person name="Liang H."/>
            <person name="Lu P."/>
            <person name="Wu Y."/>
            <person name="Zhang Z."/>
            <person name="Ro D.K."/>
            <person name="Shang Y."/>
            <person name="Huang S."/>
            <person name="Yan J."/>
        </authorList>
    </citation>
    <scope>NUCLEOTIDE SEQUENCE [LARGE SCALE GENOMIC DNA]</scope>
    <source>
        <strain evidence="4">Ta-2019</strain>
    </source>
</reference>
<dbReference type="Gene3D" id="3.10.10.10">
    <property type="entry name" value="HIV Type 1 Reverse Transcriptase, subunit A, domain 1"/>
    <property type="match status" value="1"/>
</dbReference>
<dbReference type="Proteomes" id="UP000824469">
    <property type="component" value="Unassembled WGS sequence"/>
</dbReference>
<keyword evidence="1" id="KW-0511">Multifunctional enzyme</keyword>
<dbReference type="InterPro" id="IPR043502">
    <property type="entry name" value="DNA/RNA_pol_sf"/>
</dbReference>
<dbReference type="Gene3D" id="3.30.70.270">
    <property type="match status" value="2"/>
</dbReference>
<evidence type="ECO:0000259" key="3">
    <source>
        <dbReference type="Pfam" id="PF17919"/>
    </source>
</evidence>
<evidence type="ECO:0008006" key="6">
    <source>
        <dbReference type="Google" id="ProtNLM"/>
    </source>
</evidence>
<dbReference type="InterPro" id="IPR000477">
    <property type="entry name" value="RT_dom"/>
</dbReference>
<dbReference type="CDD" id="cd09274">
    <property type="entry name" value="RNase_HI_RT_Ty3"/>
    <property type="match status" value="1"/>
</dbReference>
<name>A0AA38G0A2_TAXCH</name>
<accession>A0AA38G0A2</accession>
<organism evidence="4 5">
    <name type="scientific">Taxus chinensis</name>
    <name type="common">Chinese yew</name>
    <name type="synonym">Taxus wallichiana var. chinensis</name>
    <dbReference type="NCBI Taxonomy" id="29808"/>
    <lineage>
        <taxon>Eukaryota</taxon>
        <taxon>Viridiplantae</taxon>
        <taxon>Streptophyta</taxon>
        <taxon>Embryophyta</taxon>
        <taxon>Tracheophyta</taxon>
        <taxon>Spermatophyta</taxon>
        <taxon>Pinopsida</taxon>
        <taxon>Pinidae</taxon>
        <taxon>Conifers II</taxon>
        <taxon>Cupressales</taxon>
        <taxon>Taxaceae</taxon>
        <taxon>Taxus</taxon>
    </lineage>
</organism>
<protein>
    <recommendedName>
        <fullName evidence="6">Retrovirus-related Pol polyprotein from transposon 17.6</fullName>
    </recommendedName>
</protein>
<dbReference type="InterPro" id="IPR050951">
    <property type="entry name" value="Retrovirus_Pol_polyprotein"/>
</dbReference>
<proteinExistence type="predicted"/>
<feature type="domain" description="Reverse transcriptase" evidence="2">
    <location>
        <begin position="2"/>
        <end position="78"/>
    </location>
</feature>
<keyword evidence="5" id="KW-1185">Reference proteome</keyword>
<dbReference type="FunFam" id="3.30.70.270:FF:000020">
    <property type="entry name" value="Transposon Tf2-6 polyprotein-like Protein"/>
    <property type="match status" value="1"/>
</dbReference>
<dbReference type="PANTHER" id="PTHR37984:SF5">
    <property type="entry name" value="PROTEIN NYNRIN-LIKE"/>
    <property type="match status" value="1"/>
</dbReference>
<comment type="caution">
    <text evidence="4">The sequence shown here is derived from an EMBL/GenBank/DDBJ whole genome shotgun (WGS) entry which is preliminary data.</text>
</comment>
<gene>
    <name evidence="4" type="ORF">KI387_044055</name>
</gene>
<dbReference type="PANTHER" id="PTHR37984">
    <property type="entry name" value="PROTEIN CBG26694"/>
    <property type="match status" value="1"/>
</dbReference>
<dbReference type="InterPro" id="IPR043128">
    <property type="entry name" value="Rev_trsase/Diguanyl_cyclase"/>
</dbReference>
<dbReference type="EMBL" id="JAHRHJ020000006">
    <property type="protein sequence ID" value="KAH9313421.1"/>
    <property type="molecule type" value="Genomic_DNA"/>
</dbReference>
<dbReference type="CDD" id="cd01647">
    <property type="entry name" value="RT_LTR"/>
    <property type="match status" value="1"/>
</dbReference>
<dbReference type="Pfam" id="PF17919">
    <property type="entry name" value="RT_RNaseH_2"/>
    <property type="match status" value="1"/>
</dbReference>
<evidence type="ECO:0000313" key="4">
    <source>
        <dbReference type="EMBL" id="KAH9313421.1"/>
    </source>
</evidence>
<dbReference type="Pfam" id="PF00078">
    <property type="entry name" value="RVT_1"/>
    <property type="match status" value="1"/>
</dbReference>